<evidence type="ECO:0000256" key="1">
    <source>
        <dbReference type="ARBA" id="ARBA00009673"/>
    </source>
</evidence>
<sequence>MRAVIQRVSRASVTVNDELVSSIQNGLLVLLGIEASDTEDDISWLSKKVVNLRVFNDEQEVMNRSILDENGEMIIVSQFTLHAQTKKGNRPSYIKAAKPEFAIPMYERFVTKVELDLGKKVGTGVFGADMKVDLLNDGPVTIWIDTKNKE</sequence>
<comment type="subcellular location">
    <subcellularLocation>
        <location evidence="2">Cytoplasm</location>
    </subcellularLocation>
</comment>
<dbReference type="GO" id="GO:0000049">
    <property type="term" value="F:tRNA binding"/>
    <property type="evidence" value="ECO:0007669"/>
    <property type="project" value="UniProtKB-UniRule"/>
</dbReference>
<keyword evidence="2" id="KW-0963">Cytoplasm</keyword>
<name>A0A1M5N670_9FLAO</name>
<feature type="short sequence motif" description="Gly-cisPro motif, important for rejection of L-amino acids" evidence="2">
    <location>
        <begin position="138"/>
        <end position="139"/>
    </location>
</feature>
<gene>
    <name evidence="2" type="primary">dtd</name>
    <name evidence="3" type="ORF">SAMN04488116_2661</name>
</gene>
<dbReference type="FunFam" id="3.50.80.10:FF:000001">
    <property type="entry name" value="D-aminoacyl-tRNA deacylase"/>
    <property type="match status" value="1"/>
</dbReference>
<dbReference type="PANTHER" id="PTHR10472">
    <property type="entry name" value="D-TYROSYL-TRNA TYR DEACYLASE"/>
    <property type="match status" value="1"/>
</dbReference>
<keyword evidence="2" id="KW-0820">tRNA-binding</keyword>
<dbReference type="InterPro" id="IPR003732">
    <property type="entry name" value="Daa-tRNA_deacyls_DTD"/>
</dbReference>
<comment type="similarity">
    <text evidence="1 2">Belongs to the DTD family.</text>
</comment>
<dbReference type="STRING" id="570519.SAMN04488116_2661"/>
<dbReference type="NCBIfam" id="TIGR00256">
    <property type="entry name" value="D-aminoacyl-tRNA deacylase"/>
    <property type="match status" value="1"/>
</dbReference>
<dbReference type="OrthoDB" id="9801395at2"/>
<dbReference type="EC" id="3.1.1.-" evidence="2"/>
<proteinExistence type="inferred from homology"/>
<protein>
    <recommendedName>
        <fullName evidence="2">D-aminoacyl-tRNA deacylase</fullName>
        <shortName evidence="2">DTD</shortName>
        <ecNumber evidence="2">3.1.1.96</ecNumber>
    </recommendedName>
    <alternativeName>
        <fullName evidence="2">Gly-tRNA(Ala) deacylase</fullName>
        <ecNumber evidence="2">3.1.1.-</ecNumber>
    </alternativeName>
</protein>
<dbReference type="GO" id="GO:0043908">
    <property type="term" value="F:Ser(Gly)-tRNA(Ala) hydrolase activity"/>
    <property type="evidence" value="ECO:0007669"/>
    <property type="project" value="UniProtKB-UniRule"/>
</dbReference>
<dbReference type="CDD" id="cd00563">
    <property type="entry name" value="Dtyr_deacylase"/>
    <property type="match status" value="1"/>
</dbReference>
<dbReference type="GO" id="GO:0005737">
    <property type="term" value="C:cytoplasm"/>
    <property type="evidence" value="ECO:0007669"/>
    <property type="project" value="UniProtKB-SubCell"/>
</dbReference>
<dbReference type="GO" id="GO:0051500">
    <property type="term" value="F:D-tyrosyl-tRNA(Tyr) deacylase activity"/>
    <property type="evidence" value="ECO:0007669"/>
    <property type="project" value="TreeGrafter"/>
</dbReference>
<comment type="function">
    <text evidence="2">An aminoacyl-tRNA editing enzyme that deacylates mischarged D-aminoacyl-tRNAs. Also deacylates mischarged glycyl-tRNA(Ala), protecting cells against glycine mischarging by AlaRS. Acts via tRNA-based rather than protein-based catalysis; rejects L-amino acids rather than detecting D-amino acids in the active site. By recycling D-aminoacyl-tRNA to D-amino acids and free tRNA molecules, this enzyme counteracts the toxicity associated with the formation of D-aminoacyl-tRNA entities in vivo and helps enforce protein L-homochirality.</text>
</comment>
<keyword evidence="2" id="KW-0378">Hydrolase</keyword>
<keyword evidence="4" id="KW-1185">Reference proteome</keyword>
<keyword evidence="2" id="KW-0694">RNA-binding</keyword>
<dbReference type="EMBL" id="FQWL01000004">
    <property type="protein sequence ID" value="SHG84649.1"/>
    <property type="molecule type" value="Genomic_DNA"/>
</dbReference>
<dbReference type="Proteomes" id="UP000184532">
    <property type="component" value="Unassembled WGS sequence"/>
</dbReference>
<dbReference type="SUPFAM" id="SSF69500">
    <property type="entry name" value="DTD-like"/>
    <property type="match status" value="1"/>
</dbReference>
<comment type="catalytic activity">
    <reaction evidence="2">
        <text>a D-aminoacyl-tRNA + H2O = a tRNA + a D-alpha-amino acid + H(+)</text>
        <dbReference type="Rhea" id="RHEA:13953"/>
        <dbReference type="Rhea" id="RHEA-COMP:10123"/>
        <dbReference type="Rhea" id="RHEA-COMP:10124"/>
        <dbReference type="ChEBI" id="CHEBI:15377"/>
        <dbReference type="ChEBI" id="CHEBI:15378"/>
        <dbReference type="ChEBI" id="CHEBI:59871"/>
        <dbReference type="ChEBI" id="CHEBI:78442"/>
        <dbReference type="ChEBI" id="CHEBI:79333"/>
        <dbReference type="EC" id="3.1.1.96"/>
    </reaction>
</comment>
<dbReference type="Pfam" id="PF02580">
    <property type="entry name" value="Tyr_Deacylase"/>
    <property type="match status" value="1"/>
</dbReference>
<dbReference type="RefSeq" id="WP_073180416.1">
    <property type="nucleotide sequence ID" value="NZ_FQWL01000004.1"/>
</dbReference>
<comment type="subunit">
    <text evidence="2">Homodimer.</text>
</comment>
<dbReference type="InterPro" id="IPR023509">
    <property type="entry name" value="DTD-like_sf"/>
</dbReference>
<dbReference type="EC" id="3.1.1.96" evidence="2"/>
<comment type="catalytic activity">
    <reaction evidence="2">
        <text>glycyl-tRNA(Ala) + H2O = tRNA(Ala) + glycine + H(+)</text>
        <dbReference type="Rhea" id="RHEA:53744"/>
        <dbReference type="Rhea" id="RHEA-COMP:9657"/>
        <dbReference type="Rhea" id="RHEA-COMP:13640"/>
        <dbReference type="ChEBI" id="CHEBI:15377"/>
        <dbReference type="ChEBI" id="CHEBI:15378"/>
        <dbReference type="ChEBI" id="CHEBI:57305"/>
        <dbReference type="ChEBI" id="CHEBI:78442"/>
        <dbReference type="ChEBI" id="CHEBI:78522"/>
    </reaction>
</comment>
<accession>A0A1M5N670</accession>
<reference evidence="4" key="1">
    <citation type="submission" date="2016-11" db="EMBL/GenBank/DDBJ databases">
        <authorList>
            <person name="Varghese N."/>
            <person name="Submissions S."/>
        </authorList>
    </citation>
    <scope>NUCLEOTIDE SEQUENCE [LARGE SCALE GENOMIC DNA]</scope>
    <source>
        <strain evidence="4">DSM 22638</strain>
    </source>
</reference>
<dbReference type="AlphaFoldDB" id="A0A1M5N670"/>
<evidence type="ECO:0000256" key="2">
    <source>
        <dbReference type="HAMAP-Rule" id="MF_00518"/>
    </source>
</evidence>
<dbReference type="HAMAP" id="MF_00518">
    <property type="entry name" value="Deacylase_Dtd"/>
    <property type="match status" value="1"/>
</dbReference>
<evidence type="ECO:0000313" key="4">
    <source>
        <dbReference type="Proteomes" id="UP000184532"/>
    </source>
</evidence>
<dbReference type="PANTHER" id="PTHR10472:SF5">
    <property type="entry name" value="D-AMINOACYL-TRNA DEACYLASE 1"/>
    <property type="match status" value="1"/>
</dbReference>
<organism evidence="3 4">
    <name type="scientific">Flagellimonas flava</name>
    <dbReference type="NCBI Taxonomy" id="570519"/>
    <lineage>
        <taxon>Bacteria</taxon>
        <taxon>Pseudomonadati</taxon>
        <taxon>Bacteroidota</taxon>
        <taxon>Flavobacteriia</taxon>
        <taxon>Flavobacteriales</taxon>
        <taxon>Flavobacteriaceae</taxon>
        <taxon>Flagellimonas</taxon>
    </lineage>
</organism>
<comment type="domain">
    <text evidence="2">A Gly-cisPro motif from one monomer fits into the active site of the other monomer to allow specific chiral rejection of L-amino acids.</text>
</comment>
<dbReference type="GO" id="GO:0106026">
    <property type="term" value="F:Gly-tRNA(Ala) deacylase activity"/>
    <property type="evidence" value="ECO:0007669"/>
    <property type="project" value="UniProtKB-UniRule"/>
</dbReference>
<dbReference type="GO" id="GO:0019478">
    <property type="term" value="P:D-amino acid catabolic process"/>
    <property type="evidence" value="ECO:0007669"/>
    <property type="project" value="UniProtKB-UniRule"/>
</dbReference>
<dbReference type="Gene3D" id="3.50.80.10">
    <property type="entry name" value="D-tyrosyl-tRNA(Tyr) deacylase"/>
    <property type="match status" value="1"/>
</dbReference>
<evidence type="ECO:0000313" key="3">
    <source>
        <dbReference type="EMBL" id="SHG84649.1"/>
    </source>
</evidence>